<dbReference type="Proteomes" id="UP000187209">
    <property type="component" value="Unassembled WGS sequence"/>
</dbReference>
<feature type="region of interest" description="Disordered" evidence="1">
    <location>
        <begin position="77"/>
        <end position="112"/>
    </location>
</feature>
<dbReference type="EMBL" id="MPUH01000499">
    <property type="protein sequence ID" value="OMJ78864.1"/>
    <property type="molecule type" value="Genomic_DNA"/>
</dbReference>
<proteinExistence type="predicted"/>
<gene>
    <name evidence="2" type="ORF">SteCoe_21217</name>
</gene>
<evidence type="ECO:0000313" key="3">
    <source>
        <dbReference type="Proteomes" id="UP000187209"/>
    </source>
</evidence>
<evidence type="ECO:0000313" key="2">
    <source>
        <dbReference type="EMBL" id="OMJ78864.1"/>
    </source>
</evidence>
<feature type="compositionally biased region" description="Basic and acidic residues" evidence="1">
    <location>
        <begin position="79"/>
        <end position="105"/>
    </location>
</feature>
<protein>
    <submittedName>
        <fullName evidence="2">Uncharacterized protein</fullName>
    </submittedName>
</protein>
<reference evidence="2 3" key="1">
    <citation type="submission" date="2016-11" db="EMBL/GenBank/DDBJ databases">
        <title>The macronuclear genome of Stentor coeruleus: a giant cell with tiny introns.</title>
        <authorList>
            <person name="Slabodnick M."/>
            <person name="Ruby J.G."/>
            <person name="Reiff S.B."/>
            <person name="Swart E.C."/>
            <person name="Gosai S."/>
            <person name="Prabakaran S."/>
            <person name="Witkowska E."/>
            <person name="Larue G.E."/>
            <person name="Fisher S."/>
            <person name="Freeman R.M."/>
            <person name="Gunawardena J."/>
            <person name="Chu W."/>
            <person name="Stover N.A."/>
            <person name="Gregory B.D."/>
            <person name="Nowacki M."/>
            <person name="Derisi J."/>
            <person name="Roy S.W."/>
            <person name="Marshall W.F."/>
            <person name="Sood P."/>
        </authorList>
    </citation>
    <scope>NUCLEOTIDE SEQUENCE [LARGE SCALE GENOMIC DNA]</scope>
    <source>
        <strain evidence="2">WM001</strain>
    </source>
</reference>
<keyword evidence="3" id="KW-1185">Reference proteome</keyword>
<evidence type="ECO:0000256" key="1">
    <source>
        <dbReference type="SAM" id="MobiDB-lite"/>
    </source>
</evidence>
<organism evidence="2 3">
    <name type="scientific">Stentor coeruleus</name>
    <dbReference type="NCBI Taxonomy" id="5963"/>
    <lineage>
        <taxon>Eukaryota</taxon>
        <taxon>Sar</taxon>
        <taxon>Alveolata</taxon>
        <taxon>Ciliophora</taxon>
        <taxon>Postciliodesmatophora</taxon>
        <taxon>Heterotrichea</taxon>
        <taxon>Heterotrichida</taxon>
        <taxon>Stentoridae</taxon>
        <taxon>Stentor</taxon>
    </lineage>
</organism>
<sequence>MSCVLDSPSLPISGEANHQIGDCYCYMCTCGNHKCPSNNGYKKSTPNIYHTAYCTAYLKKISSTSSPFIREGQLLHSKQKMDMTTNHRTDFKPTDDLSKLPETNRPKSTSPFKFTSTSTYQSSFPDWKDYSPKINKAPCKSSRYSLKFTGVSSYEKDFTAYKGVRYAVKLSNKSPSIVSGQEWETGKTTHQSSYKPYKVKPFKKYRHESHDVKIIDNCMKNISTYQQFYLPHVSPTRFVTKRQLDKVK</sequence>
<comment type="caution">
    <text evidence="2">The sequence shown here is derived from an EMBL/GenBank/DDBJ whole genome shotgun (WGS) entry which is preliminary data.</text>
</comment>
<accession>A0A1R2BQ52</accession>
<dbReference type="AlphaFoldDB" id="A0A1R2BQ52"/>
<dbReference type="OrthoDB" id="322573at2759"/>
<name>A0A1R2BQ52_9CILI</name>